<dbReference type="InterPro" id="IPR004155">
    <property type="entry name" value="PBS_lyase_HEAT"/>
</dbReference>
<dbReference type="Pfam" id="PF03130">
    <property type="entry name" value="HEAT_PBS"/>
    <property type="match status" value="1"/>
</dbReference>
<name>A0A0W8G8I6_9ZZZZ</name>
<dbReference type="AlphaFoldDB" id="A0A0W8G8I6"/>
<dbReference type="GO" id="GO:0016491">
    <property type="term" value="F:oxidoreductase activity"/>
    <property type="evidence" value="ECO:0007669"/>
    <property type="project" value="TreeGrafter"/>
</dbReference>
<dbReference type="PANTHER" id="PTHR12697:SF5">
    <property type="entry name" value="DEOXYHYPUSINE HYDROXYLASE"/>
    <property type="match status" value="1"/>
</dbReference>
<dbReference type="EMBL" id="LNQE01000087">
    <property type="protein sequence ID" value="KUG29421.1"/>
    <property type="molecule type" value="Genomic_DNA"/>
</dbReference>
<dbReference type="InterPro" id="IPR016024">
    <property type="entry name" value="ARM-type_fold"/>
</dbReference>
<evidence type="ECO:0000313" key="1">
    <source>
        <dbReference type="EMBL" id="KUG29421.1"/>
    </source>
</evidence>
<dbReference type="SUPFAM" id="SSF48371">
    <property type="entry name" value="ARM repeat"/>
    <property type="match status" value="3"/>
</dbReference>
<reference evidence="1" key="1">
    <citation type="journal article" date="2015" name="Proc. Natl. Acad. Sci. U.S.A.">
        <title>Networks of energetic and metabolic interactions define dynamics in microbial communities.</title>
        <authorList>
            <person name="Embree M."/>
            <person name="Liu J.K."/>
            <person name="Al-Bassam M.M."/>
            <person name="Zengler K."/>
        </authorList>
    </citation>
    <scope>NUCLEOTIDE SEQUENCE</scope>
</reference>
<sequence>MTDCKRIVSKLSGKDIDTLREAAYEAGEQGCVEAVPQLARLLASESLGVQEAADMALRRIGGKEVVGAVLPLLRSDDAPVRNLSMDILRQVGGDDFSSLVGLLHDPDPDIRIFGSDILGSTNNKLAVAPLCDALLKDPEVNVRYQAAVSLGELGHPSAAKCLGKAMEDDEWVQFAVIEALAKIRDASSVNPLVKALDKSSDLVASMIVEALGEIGNIKAVAMLIRRMDASPAVLRNKIVKAVLHILGGKSLTLLPAKDRGKFRDYLLAALSDDDPEIQDAAIRGLMFMGDDTASGEILHLAAGMDPDADSERLEAAVSALAAIGLTDSLTEGLSHAEPAGRRIAVTALARIGGEKVSQLLIAAYPEADAEQRRDIVSALLTVAGPEAKEFFLDLLDQAGDDAVLKAALFYLGRTMHASEAGERIFALLADPRDDIKEAALEACTALGGEELNSRFLTLADDADPVNRLMAVYALGKIGLPGNLARIDKALHDPVPDIRKIALEAAADACDEERNGLEMIVSRMDDEAADVRRTVVELLGRCPLGRGVPYLLRALADPDDWVRVRAVEALGTLRAAEAVLRLIPLLHDPSKLVSLKTVEALGDIGGESAFRALLDALGNEDPEFQAAAEEAIAKIQDRQGDR</sequence>
<dbReference type="PANTHER" id="PTHR12697">
    <property type="entry name" value="PBS LYASE HEAT-LIKE PROTEIN"/>
    <property type="match status" value="1"/>
</dbReference>
<proteinExistence type="predicted"/>
<organism evidence="1">
    <name type="scientific">hydrocarbon metagenome</name>
    <dbReference type="NCBI Taxonomy" id="938273"/>
    <lineage>
        <taxon>unclassified sequences</taxon>
        <taxon>metagenomes</taxon>
        <taxon>ecological metagenomes</taxon>
    </lineage>
</organism>
<dbReference type="SMART" id="SM00567">
    <property type="entry name" value="EZ_HEAT"/>
    <property type="match status" value="9"/>
</dbReference>
<dbReference type="Gene3D" id="1.25.10.10">
    <property type="entry name" value="Leucine-rich Repeat Variant"/>
    <property type="match status" value="5"/>
</dbReference>
<protein>
    <submittedName>
        <fullName evidence="1">Uncharacterized protein</fullName>
    </submittedName>
</protein>
<dbReference type="InterPro" id="IPR011989">
    <property type="entry name" value="ARM-like"/>
</dbReference>
<dbReference type="Pfam" id="PF13646">
    <property type="entry name" value="HEAT_2"/>
    <property type="match status" value="5"/>
</dbReference>
<accession>A0A0W8G8I6</accession>
<gene>
    <name evidence="1" type="ORF">ASZ90_000687</name>
</gene>
<comment type="caution">
    <text evidence="1">The sequence shown here is derived from an EMBL/GenBank/DDBJ whole genome shotgun (WGS) entry which is preliminary data.</text>
</comment>